<dbReference type="InterPro" id="IPR012999">
    <property type="entry name" value="Pyr_OxRdtase_I_AS"/>
</dbReference>
<comment type="cofactor">
    <cofactor evidence="12 14">
        <name>FAD</name>
        <dbReference type="ChEBI" id="CHEBI:57692"/>
    </cofactor>
    <text evidence="12 14">Binds 1 FAD per subunit.</text>
</comment>
<evidence type="ECO:0000256" key="13">
    <source>
        <dbReference type="PIRSR" id="PIRSR000350-4"/>
    </source>
</evidence>
<feature type="domain" description="FAD/NAD(P)-binding" evidence="16">
    <location>
        <begin position="7"/>
        <end position="327"/>
    </location>
</feature>
<dbReference type="PRINTS" id="PR00368">
    <property type="entry name" value="FADPNR"/>
</dbReference>
<dbReference type="PANTHER" id="PTHR22912">
    <property type="entry name" value="DISULFIDE OXIDOREDUCTASE"/>
    <property type="match status" value="1"/>
</dbReference>
<feature type="active site" description="Proton acceptor" evidence="11">
    <location>
        <position position="444"/>
    </location>
</feature>
<dbReference type="InterPro" id="IPR016156">
    <property type="entry name" value="FAD/NAD-linked_Rdtase_dimer_sf"/>
</dbReference>
<protein>
    <recommendedName>
        <fullName evidence="3 14">Dihydrolipoyl dehydrogenase</fullName>
        <ecNumber evidence="2 14">1.8.1.4</ecNumber>
    </recommendedName>
</protein>
<dbReference type="InterPro" id="IPR036188">
    <property type="entry name" value="FAD/NAD-bd_sf"/>
</dbReference>
<dbReference type="Gene3D" id="3.30.390.30">
    <property type="match status" value="1"/>
</dbReference>
<feature type="binding site" evidence="12">
    <location>
        <begin position="147"/>
        <end position="149"/>
    </location>
    <ligand>
        <name>FAD</name>
        <dbReference type="ChEBI" id="CHEBI:57692"/>
    </ligand>
</feature>
<evidence type="ECO:0000256" key="6">
    <source>
        <dbReference type="ARBA" id="ARBA00023002"/>
    </source>
</evidence>
<dbReference type="InterPro" id="IPR006258">
    <property type="entry name" value="Lipoamide_DH"/>
</dbReference>
<evidence type="ECO:0000256" key="5">
    <source>
        <dbReference type="ARBA" id="ARBA00022827"/>
    </source>
</evidence>
<evidence type="ECO:0000259" key="16">
    <source>
        <dbReference type="Pfam" id="PF07992"/>
    </source>
</evidence>
<feature type="disulfide bond" description="Redox-active" evidence="13">
    <location>
        <begin position="43"/>
        <end position="48"/>
    </location>
</feature>
<dbReference type="PIRSF" id="PIRSF000350">
    <property type="entry name" value="Mercury_reductase_MerA"/>
    <property type="match status" value="1"/>
</dbReference>
<dbReference type="FunFam" id="3.30.390.30:FF:000001">
    <property type="entry name" value="Dihydrolipoyl dehydrogenase"/>
    <property type="match status" value="1"/>
</dbReference>
<keyword evidence="8" id="KW-1015">Disulfide bond</keyword>
<keyword evidence="7 12" id="KW-0520">NAD</keyword>
<dbReference type="EC" id="1.8.1.4" evidence="2 14"/>
<reference evidence="17" key="1">
    <citation type="submission" date="2022-08" db="EMBL/GenBank/DDBJ databases">
        <title>Complete Genome Sequences of 2 Bosea sp. soil isolates.</title>
        <authorList>
            <person name="Alvarez Arevalo M."/>
            <person name="Sterndorff E.B."/>
            <person name="Faurdal D."/>
            <person name="Joergensen T.S."/>
            <person name="Weber T."/>
        </authorList>
    </citation>
    <scope>NUCLEOTIDE SEQUENCE</scope>
    <source>
        <strain evidence="17">NBC_00436</strain>
    </source>
</reference>
<evidence type="ECO:0000256" key="11">
    <source>
        <dbReference type="PIRSR" id="PIRSR000350-2"/>
    </source>
</evidence>
<dbReference type="SUPFAM" id="SSF51905">
    <property type="entry name" value="FAD/NAD(P)-binding domain"/>
    <property type="match status" value="1"/>
</dbReference>
<feature type="binding site" evidence="12">
    <location>
        <position position="206"/>
    </location>
    <ligand>
        <name>NAD(+)</name>
        <dbReference type="ChEBI" id="CHEBI:57540"/>
    </ligand>
</feature>
<dbReference type="GO" id="GO:0006103">
    <property type="term" value="P:2-oxoglutarate metabolic process"/>
    <property type="evidence" value="ECO:0007669"/>
    <property type="project" value="TreeGrafter"/>
</dbReference>
<gene>
    <name evidence="17" type="primary">lpdA</name>
    <name evidence="17" type="ORF">NWE54_25295</name>
</gene>
<organism evidence="17">
    <name type="scientific">Bosea sp. NBC_00436</name>
    <dbReference type="NCBI Taxonomy" id="2969620"/>
    <lineage>
        <taxon>Bacteria</taxon>
        <taxon>Pseudomonadati</taxon>
        <taxon>Pseudomonadota</taxon>
        <taxon>Alphaproteobacteria</taxon>
        <taxon>Hyphomicrobiales</taxon>
        <taxon>Boseaceae</taxon>
        <taxon>Bosea</taxon>
    </lineage>
</organism>
<dbReference type="InterPro" id="IPR050151">
    <property type="entry name" value="Class-I_Pyr_Nuc-Dis_Oxidored"/>
</dbReference>
<dbReference type="SUPFAM" id="SSF55424">
    <property type="entry name" value="FAD/NAD-linked reductases, dimerisation (C-terminal) domain"/>
    <property type="match status" value="1"/>
</dbReference>
<dbReference type="InterPro" id="IPR004099">
    <property type="entry name" value="Pyr_nucl-diS_OxRdtase_dimer"/>
</dbReference>
<dbReference type="Gene3D" id="3.50.50.60">
    <property type="entry name" value="FAD/NAD(P)-binding domain"/>
    <property type="match status" value="2"/>
</dbReference>
<name>A0A9E8CPC6_9HYPH</name>
<comment type="catalytic activity">
    <reaction evidence="10 14">
        <text>N(6)-[(R)-dihydrolipoyl]-L-lysyl-[protein] + NAD(+) = N(6)-[(R)-lipoyl]-L-lysyl-[protein] + NADH + H(+)</text>
        <dbReference type="Rhea" id="RHEA:15045"/>
        <dbReference type="Rhea" id="RHEA-COMP:10474"/>
        <dbReference type="Rhea" id="RHEA-COMP:10475"/>
        <dbReference type="ChEBI" id="CHEBI:15378"/>
        <dbReference type="ChEBI" id="CHEBI:57540"/>
        <dbReference type="ChEBI" id="CHEBI:57945"/>
        <dbReference type="ChEBI" id="CHEBI:83099"/>
        <dbReference type="ChEBI" id="CHEBI:83100"/>
        <dbReference type="EC" id="1.8.1.4"/>
    </reaction>
</comment>
<feature type="binding site" evidence="12">
    <location>
        <position position="272"/>
    </location>
    <ligand>
        <name>NAD(+)</name>
        <dbReference type="ChEBI" id="CHEBI:57540"/>
    </ligand>
</feature>
<feature type="binding site" evidence="12">
    <location>
        <begin position="318"/>
        <end position="321"/>
    </location>
    <ligand>
        <name>FAD</name>
        <dbReference type="ChEBI" id="CHEBI:57692"/>
    </ligand>
</feature>
<feature type="domain" description="Pyridine nucleotide-disulphide oxidoreductase dimerisation" evidence="15">
    <location>
        <begin position="346"/>
        <end position="455"/>
    </location>
</feature>
<dbReference type="AlphaFoldDB" id="A0A9E8CPC6"/>
<sequence length="465" mass="48283">MTEITCKLLVIGAGPGGYVCAIRAGQLGIDTVIVESTKLGGSCLNVGCIPSKAMIHVAEEFEKAAEAAAGKTPFGLTAAEPKLDLKQAVAWKDGIVQRLNNGVAALLRKAKVKIVHGKARFRDGKTVVVETETGPKTIQAEAIVIATGSAPVELPFLPFGGNVISSTGALALTEVPKRLVVVGGGYIGLELGTAFAKLGSKVTVVETQDKILPLYDAELTGPISKRLTALGVEVLLGAKALGPTPKGDGLRIETADGKERALPADKILVTVGRKPVTEGLSLENLVLDMDGRFIRIGERCETAMRGIYAIGDVTGEPMLAHRAMAQGEMVAEIVAGLPRAWDKRGIAAICFTDPEIVSVGLSPDEAKRAGHELKIGQFPFGANGRAMTRHGEAGFVRVVAQAGSDLVLGIQAVGQGVSELSAAFGLAIEMGTTLQDIAGTIHAHPTLGEAFPEAAMKALGHALHI</sequence>
<evidence type="ECO:0000256" key="8">
    <source>
        <dbReference type="ARBA" id="ARBA00023157"/>
    </source>
</evidence>
<evidence type="ECO:0000256" key="14">
    <source>
        <dbReference type="RuleBase" id="RU003692"/>
    </source>
</evidence>
<evidence type="ECO:0000259" key="15">
    <source>
        <dbReference type="Pfam" id="PF02852"/>
    </source>
</evidence>
<evidence type="ECO:0000256" key="2">
    <source>
        <dbReference type="ARBA" id="ARBA00012608"/>
    </source>
</evidence>
<comment type="miscellaneous">
    <text evidence="14">The active site is a redox-active disulfide bond.</text>
</comment>
<keyword evidence="9 14" id="KW-0676">Redox-active center</keyword>
<dbReference type="NCBIfam" id="TIGR01350">
    <property type="entry name" value="lipoamide_DH"/>
    <property type="match status" value="1"/>
</dbReference>
<dbReference type="PRINTS" id="PR00411">
    <property type="entry name" value="PNDRDTASEI"/>
</dbReference>
<keyword evidence="5 12" id="KW-0274">FAD</keyword>
<evidence type="ECO:0000256" key="12">
    <source>
        <dbReference type="PIRSR" id="PIRSR000350-3"/>
    </source>
</evidence>
<dbReference type="GO" id="GO:0004148">
    <property type="term" value="F:dihydrolipoyl dehydrogenase (NADH) activity"/>
    <property type="evidence" value="ECO:0007669"/>
    <property type="project" value="UniProtKB-EC"/>
</dbReference>
<dbReference type="EMBL" id="CP102774">
    <property type="protein sequence ID" value="UZF87029.1"/>
    <property type="molecule type" value="Genomic_DNA"/>
</dbReference>
<evidence type="ECO:0000256" key="7">
    <source>
        <dbReference type="ARBA" id="ARBA00023027"/>
    </source>
</evidence>
<dbReference type="PROSITE" id="PS00076">
    <property type="entry name" value="PYRIDINE_REDOX_1"/>
    <property type="match status" value="1"/>
</dbReference>
<proteinExistence type="inferred from homology"/>
<dbReference type="Pfam" id="PF02852">
    <property type="entry name" value="Pyr_redox_dim"/>
    <property type="match status" value="1"/>
</dbReference>
<feature type="binding site" evidence="12">
    <location>
        <position position="52"/>
    </location>
    <ligand>
        <name>FAD</name>
        <dbReference type="ChEBI" id="CHEBI:57692"/>
    </ligand>
</feature>
<accession>A0A9E8CPC6</accession>
<evidence type="ECO:0000256" key="4">
    <source>
        <dbReference type="ARBA" id="ARBA00022630"/>
    </source>
</evidence>
<dbReference type="GO" id="GO:0050660">
    <property type="term" value="F:flavin adenine dinucleotide binding"/>
    <property type="evidence" value="ECO:0007669"/>
    <property type="project" value="InterPro"/>
</dbReference>
<keyword evidence="6 14" id="KW-0560">Oxidoreductase</keyword>
<evidence type="ECO:0000256" key="1">
    <source>
        <dbReference type="ARBA" id="ARBA00007532"/>
    </source>
</evidence>
<dbReference type="PANTHER" id="PTHR22912:SF160">
    <property type="entry name" value="DIHYDROLIPOYL DEHYDROGENASE"/>
    <property type="match status" value="1"/>
</dbReference>
<feature type="binding site" evidence="12">
    <location>
        <position position="312"/>
    </location>
    <ligand>
        <name>FAD</name>
        <dbReference type="ChEBI" id="CHEBI:57692"/>
    </ligand>
</feature>
<keyword evidence="12" id="KW-0547">Nucleotide-binding</keyword>
<evidence type="ECO:0000256" key="9">
    <source>
        <dbReference type="ARBA" id="ARBA00023284"/>
    </source>
</evidence>
<dbReference type="InterPro" id="IPR001100">
    <property type="entry name" value="Pyr_nuc-diS_OxRdtase"/>
</dbReference>
<evidence type="ECO:0000256" key="3">
    <source>
        <dbReference type="ARBA" id="ARBA00016961"/>
    </source>
</evidence>
<evidence type="ECO:0000313" key="17">
    <source>
        <dbReference type="EMBL" id="UZF87029.1"/>
    </source>
</evidence>
<dbReference type="Pfam" id="PF07992">
    <property type="entry name" value="Pyr_redox_2"/>
    <property type="match status" value="1"/>
</dbReference>
<keyword evidence="4 14" id="KW-0285">Flavoprotein</keyword>
<feature type="binding site" evidence="12">
    <location>
        <begin position="183"/>
        <end position="190"/>
    </location>
    <ligand>
        <name>NAD(+)</name>
        <dbReference type="ChEBI" id="CHEBI:57540"/>
    </ligand>
</feature>
<evidence type="ECO:0000256" key="10">
    <source>
        <dbReference type="ARBA" id="ARBA00049187"/>
    </source>
</evidence>
<dbReference type="InterPro" id="IPR023753">
    <property type="entry name" value="FAD/NAD-binding_dom"/>
</dbReference>
<comment type="similarity">
    <text evidence="1 14">Belongs to the class-I pyridine nucleotide-disulfide oxidoreductase family.</text>
</comment>